<feature type="compositionally biased region" description="Polar residues" evidence="1">
    <location>
        <begin position="43"/>
        <end position="62"/>
    </location>
</feature>
<dbReference type="AlphaFoldDB" id="A0ABD2QH01"/>
<name>A0ABD2QH01_9PLAT</name>
<comment type="caution">
    <text evidence="2">The sequence shown here is derived from an EMBL/GenBank/DDBJ whole genome shotgun (WGS) entry which is preliminary data.</text>
</comment>
<sequence>MQRVSLADEMEPHLEKLSGSKRPPLDPDASPWTPRQDPDDLLTPTNPTAPTFQMESSGSTPVSAAASPKATGPDVSFGTANHDADSHNGDHRGHQLPRTFQPHRNGRRKQNLFSACMNMGLTSGDGASLRDCPMVYKAPLVHRDPQHLMSVCEELLKQHSIVYRKKNDPPELLCEAVEEGEAEKMSWIISLCKIKFRNNFGLTFKATKRSSKFETFKGAFISQMKNSLSRPATHK</sequence>
<protein>
    <submittedName>
        <fullName evidence="2">Uncharacterized protein</fullName>
    </submittedName>
</protein>
<proteinExistence type="predicted"/>
<organism evidence="2 3">
    <name type="scientific">Cichlidogyrus casuarinus</name>
    <dbReference type="NCBI Taxonomy" id="1844966"/>
    <lineage>
        <taxon>Eukaryota</taxon>
        <taxon>Metazoa</taxon>
        <taxon>Spiralia</taxon>
        <taxon>Lophotrochozoa</taxon>
        <taxon>Platyhelminthes</taxon>
        <taxon>Monogenea</taxon>
        <taxon>Monopisthocotylea</taxon>
        <taxon>Dactylogyridea</taxon>
        <taxon>Ancyrocephalidae</taxon>
        <taxon>Cichlidogyrus</taxon>
    </lineage>
</organism>
<keyword evidence="3" id="KW-1185">Reference proteome</keyword>
<dbReference type="EMBL" id="JBJKFK010000200">
    <property type="protein sequence ID" value="KAL3318820.1"/>
    <property type="molecule type" value="Genomic_DNA"/>
</dbReference>
<reference evidence="2 3" key="1">
    <citation type="submission" date="2024-11" db="EMBL/GenBank/DDBJ databases">
        <title>Adaptive evolution of stress response genes in parasites aligns with host niche diversity.</title>
        <authorList>
            <person name="Hahn C."/>
            <person name="Resl P."/>
        </authorList>
    </citation>
    <scope>NUCLEOTIDE SEQUENCE [LARGE SCALE GENOMIC DNA]</scope>
    <source>
        <strain evidence="2">EGGRZ-B1_66</strain>
        <tissue evidence="2">Body</tissue>
    </source>
</reference>
<evidence type="ECO:0000313" key="2">
    <source>
        <dbReference type="EMBL" id="KAL3318820.1"/>
    </source>
</evidence>
<evidence type="ECO:0000313" key="3">
    <source>
        <dbReference type="Proteomes" id="UP001626550"/>
    </source>
</evidence>
<evidence type="ECO:0000256" key="1">
    <source>
        <dbReference type="SAM" id="MobiDB-lite"/>
    </source>
</evidence>
<feature type="region of interest" description="Disordered" evidence="1">
    <location>
        <begin position="1"/>
        <end position="104"/>
    </location>
</feature>
<gene>
    <name evidence="2" type="ORF">Ciccas_002520</name>
</gene>
<dbReference type="Proteomes" id="UP001626550">
    <property type="component" value="Unassembled WGS sequence"/>
</dbReference>
<accession>A0ABD2QH01</accession>
<feature type="compositionally biased region" description="Basic and acidic residues" evidence="1">
    <location>
        <begin position="82"/>
        <end position="93"/>
    </location>
</feature>